<feature type="chain" id="PRO_5035734461" description="MD-2-related lipid-recognition domain-containing protein" evidence="4">
    <location>
        <begin position="18"/>
        <end position="159"/>
    </location>
</feature>
<dbReference type="PANTHER" id="PTHR11306">
    <property type="entry name" value="NIEMANN PICK TYPE C2 PROTEIN NPC2-RELATED"/>
    <property type="match status" value="1"/>
</dbReference>
<feature type="domain" description="MD-2-related lipid-recognition" evidence="5">
    <location>
        <begin position="25"/>
        <end position="155"/>
    </location>
</feature>
<keyword evidence="4" id="KW-0732">Signal</keyword>
<dbReference type="Gene3D" id="2.60.40.770">
    <property type="match status" value="1"/>
</dbReference>
<dbReference type="OrthoDB" id="4937502at2759"/>
<name>A0A8S1HJ99_9PELO</name>
<keyword evidence="7" id="KW-1185">Reference proteome</keyword>
<organism evidence="6 7">
    <name type="scientific">Caenorhabditis auriculariae</name>
    <dbReference type="NCBI Taxonomy" id="2777116"/>
    <lineage>
        <taxon>Eukaryota</taxon>
        <taxon>Metazoa</taxon>
        <taxon>Ecdysozoa</taxon>
        <taxon>Nematoda</taxon>
        <taxon>Chromadorea</taxon>
        <taxon>Rhabditida</taxon>
        <taxon>Rhabditina</taxon>
        <taxon>Rhabditomorpha</taxon>
        <taxon>Rhabditoidea</taxon>
        <taxon>Rhabditidae</taxon>
        <taxon>Peloderinae</taxon>
        <taxon>Caenorhabditis</taxon>
    </lineage>
</organism>
<dbReference type="GO" id="GO:0015918">
    <property type="term" value="P:sterol transport"/>
    <property type="evidence" value="ECO:0007669"/>
    <property type="project" value="InterPro"/>
</dbReference>
<dbReference type="AlphaFoldDB" id="A0A8S1HJ99"/>
<gene>
    <name evidence="6" type="ORF">CAUJ_LOCUS11274</name>
</gene>
<proteinExistence type="inferred from homology"/>
<comment type="subcellular location">
    <subcellularLocation>
        <location evidence="1">Secreted</location>
    </subcellularLocation>
</comment>
<evidence type="ECO:0000313" key="7">
    <source>
        <dbReference type="Proteomes" id="UP000835052"/>
    </source>
</evidence>
<evidence type="ECO:0000259" key="5">
    <source>
        <dbReference type="SMART" id="SM00737"/>
    </source>
</evidence>
<dbReference type="GO" id="GO:0032934">
    <property type="term" value="F:sterol binding"/>
    <property type="evidence" value="ECO:0007669"/>
    <property type="project" value="InterPro"/>
</dbReference>
<dbReference type="EMBL" id="CAJGYM010000054">
    <property type="protein sequence ID" value="CAD6195355.1"/>
    <property type="molecule type" value="Genomic_DNA"/>
</dbReference>
<dbReference type="FunFam" id="2.60.40.770:FF:000001">
    <property type="entry name" value="NPC intracellular cholesterol transporter 2"/>
    <property type="match status" value="1"/>
</dbReference>
<keyword evidence="3" id="KW-0964">Secreted</keyword>
<protein>
    <recommendedName>
        <fullName evidence="5">MD-2-related lipid-recognition domain-containing protein</fullName>
    </recommendedName>
</protein>
<evidence type="ECO:0000313" key="6">
    <source>
        <dbReference type="EMBL" id="CAD6195355.1"/>
    </source>
</evidence>
<accession>A0A8S1HJ99</accession>
<evidence type="ECO:0000256" key="3">
    <source>
        <dbReference type="ARBA" id="ARBA00022525"/>
    </source>
</evidence>
<dbReference type="SMART" id="SM00737">
    <property type="entry name" value="ML"/>
    <property type="match status" value="1"/>
</dbReference>
<feature type="signal peptide" evidence="4">
    <location>
        <begin position="1"/>
        <end position="17"/>
    </location>
</feature>
<evidence type="ECO:0000256" key="2">
    <source>
        <dbReference type="ARBA" id="ARBA00006370"/>
    </source>
</evidence>
<dbReference type="InterPro" id="IPR003172">
    <property type="entry name" value="ML_dom"/>
</dbReference>
<dbReference type="GO" id="GO:0005576">
    <property type="term" value="C:extracellular region"/>
    <property type="evidence" value="ECO:0007669"/>
    <property type="project" value="UniProtKB-SubCell"/>
</dbReference>
<dbReference type="Proteomes" id="UP000835052">
    <property type="component" value="Unassembled WGS sequence"/>
</dbReference>
<reference evidence="6" key="1">
    <citation type="submission" date="2020-10" db="EMBL/GenBank/DDBJ databases">
        <authorList>
            <person name="Kikuchi T."/>
        </authorList>
    </citation>
    <scope>NUCLEOTIDE SEQUENCE</scope>
    <source>
        <strain evidence="6">NKZ352</strain>
    </source>
</reference>
<dbReference type="PANTHER" id="PTHR11306:SF68">
    <property type="entry name" value="NPC INTRACELLULAR CHOLESTEROL TRANSPORTER 2"/>
    <property type="match status" value="1"/>
</dbReference>
<sequence>MLKYVALLALLAVTSFAAEFKSIGYKTCASESTIVDVKSDLCELVEKNGRKVCLFQQGTSPNIRITFEPKKNFKSLKSYIRAKIGQGAMVEFPQSDTNACNRGPKCPLKAGEKQTYEQEIHIASHYPVGEQVQVNWQLVTDDADAEKVVCFIFIAEMKK</sequence>
<evidence type="ECO:0000256" key="4">
    <source>
        <dbReference type="SAM" id="SignalP"/>
    </source>
</evidence>
<dbReference type="Pfam" id="PF02221">
    <property type="entry name" value="E1_DerP2_DerF2"/>
    <property type="match status" value="1"/>
</dbReference>
<dbReference type="InterPro" id="IPR014756">
    <property type="entry name" value="Ig_E-set"/>
</dbReference>
<comment type="caution">
    <text evidence="6">The sequence shown here is derived from an EMBL/GenBank/DDBJ whole genome shotgun (WGS) entry which is preliminary data.</text>
</comment>
<dbReference type="InterPro" id="IPR039670">
    <property type="entry name" value="NPC2-like"/>
</dbReference>
<comment type="similarity">
    <text evidence="2">Belongs to the NPC2 family.</text>
</comment>
<dbReference type="SUPFAM" id="SSF81296">
    <property type="entry name" value="E set domains"/>
    <property type="match status" value="1"/>
</dbReference>
<evidence type="ECO:0000256" key="1">
    <source>
        <dbReference type="ARBA" id="ARBA00004613"/>
    </source>
</evidence>